<dbReference type="PANTHER" id="PTHR31470">
    <property type="entry name" value="CYSTEINE PROTEINASES SUPERFAMILY PROTEIN-RELATED-RELATED"/>
    <property type="match status" value="1"/>
</dbReference>
<dbReference type="Proteomes" id="UP000824120">
    <property type="component" value="Chromosome 7"/>
</dbReference>
<dbReference type="SUPFAM" id="SSF54001">
    <property type="entry name" value="Cysteine proteinases"/>
    <property type="match status" value="1"/>
</dbReference>
<evidence type="ECO:0000313" key="2">
    <source>
        <dbReference type="Proteomes" id="UP000824120"/>
    </source>
</evidence>
<dbReference type="EMBL" id="JACXVP010000007">
    <property type="protein sequence ID" value="KAG5595521.1"/>
    <property type="molecule type" value="Genomic_DNA"/>
</dbReference>
<comment type="caution">
    <text evidence="1">The sequence shown here is derived from an EMBL/GenBank/DDBJ whole genome shotgun (WGS) entry which is preliminary data.</text>
</comment>
<evidence type="ECO:0008006" key="3">
    <source>
        <dbReference type="Google" id="ProtNLM"/>
    </source>
</evidence>
<name>A0A9J5Y564_SOLCO</name>
<accession>A0A9J5Y564</accession>
<dbReference type="PANTHER" id="PTHR31470:SF56">
    <property type="entry name" value="ULP1 PROTEASE FAMILY, C-TERMINAL CATALYTIC DOMAIN CONTAINING PROTEIN"/>
    <property type="match status" value="1"/>
</dbReference>
<dbReference type="AlphaFoldDB" id="A0A9J5Y564"/>
<gene>
    <name evidence="1" type="ORF">H5410_036753</name>
</gene>
<protein>
    <recommendedName>
        <fullName evidence="3">Ubiquitin-like protease family profile domain-containing protein</fullName>
    </recommendedName>
</protein>
<proteinExistence type="predicted"/>
<keyword evidence="2" id="KW-1185">Reference proteome</keyword>
<dbReference type="InterPro" id="IPR038765">
    <property type="entry name" value="Papain-like_cys_pep_sf"/>
</dbReference>
<reference evidence="1 2" key="1">
    <citation type="submission" date="2020-09" db="EMBL/GenBank/DDBJ databases">
        <title>De no assembly of potato wild relative species, Solanum commersonii.</title>
        <authorList>
            <person name="Cho K."/>
        </authorList>
    </citation>
    <scope>NUCLEOTIDE SEQUENCE [LARGE SCALE GENOMIC DNA]</scope>
    <source>
        <strain evidence="1">LZ3.2</strain>
        <tissue evidence="1">Leaf</tissue>
    </source>
</reference>
<dbReference type="OrthoDB" id="1939479at2759"/>
<evidence type="ECO:0000313" key="1">
    <source>
        <dbReference type="EMBL" id="KAG5595521.1"/>
    </source>
</evidence>
<organism evidence="1 2">
    <name type="scientific">Solanum commersonii</name>
    <name type="common">Commerson's wild potato</name>
    <name type="synonym">Commerson's nightshade</name>
    <dbReference type="NCBI Taxonomy" id="4109"/>
    <lineage>
        <taxon>Eukaryota</taxon>
        <taxon>Viridiplantae</taxon>
        <taxon>Streptophyta</taxon>
        <taxon>Embryophyta</taxon>
        <taxon>Tracheophyta</taxon>
        <taxon>Spermatophyta</taxon>
        <taxon>Magnoliopsida</taxon>
        <taxon>eudicotyledons</taxon>
        <taxon>Gunneridae</taxon>
        <taxon>Pentapetalae</taxon>
        <taxon>asterids</taxon>
        <taxon>lamiids</taxon>
        <taxon>Solanales</taxon>
        <taxon>Solanaceae</taxon>
        <taxon>Solanoideae</taxon>
        <taxon>Solaneae</taxon>
        <taxon>Solanum</taxon>
    </lineage>
</organism>
<sequence>VTTTDYYFIQWIDQIYNAWEKNNSFITSDHEVSQYIKGYKILSNTPWDKVDFVCIPDNVSLKFHWIMVVFYINNRCLYLTKKLVEQVLKNTSHIIPLFLMSTEFDKKRNDIDWKNSEEYVDYALTDPLA</sequence>
<feature type="non-terminal residue" evidence="1">
    <location>
        <position position="1"/>
    </location>
</feature>
<dbReference type="Gene3D" id="3.40.395.10">
    <property type="entry name" value="Adenoviral Proteinase, Chain A"/>
    <property type="match status" value="1"/>
</dbReference>